<evidence type="ECO:0000259" key="4">
    <source>
        <dbReference type="PROSITE" id="PS01180"/>
    </source>
</evidence>
<sequence length="112" mass="12795">WLKDFLNASDDETITFGTPKVGLENYPRSYAQQWFLIVPEGRQIEINFDTFELEQSENCKNDYVEIREASISLSDPRRMSGSFEPILSKRLCGSTKPRAMQSAGTWFGCSSE</sequence>
<protein>
    <recommendedName>
        <fullName evidence="4">CUB domain-containing protein</fullName>
    </recommendedName>
</protein>
<feature type="domain" description="CUB" evidence="4">
    <location>
        <begin position="2"/>
        <end position="112"/>
    </location>
</feature>
<dbReference type="Proteomes" id="UP001163046">
    <property type="component" value="Unassembled WGS sequence"/>
</dbReference>
<dbReference type="PANTHER" id="PTHR24251:SF37">
    <property type="entry name" value="CUB DOMAIN-CONTAINING PROTEIN"/>
    <property type="match status" value="1"/>
</dbReference>
<proteinExistence type="predicted"/>
<evidence type="ECO:0000313" key="5">
    <source>
        <dbReference type="EMBL" id="KAJ7309263.1"/>
    </source>
</evidence>
<dbReference type="PANTHER" id="PTHR24251">
    <property type="entry name" value="OVOCHYMASE-RELATED"/>
    <property type="match status" value="1"/>
</dbReference>
<dbReference type="OrthoDB" id="5977306at2759"/>
<name>A0A9W9Y6H3_9CNID</name>
<dbReference type="InterPro" id="IPR000859">
    <property type="entry name" value="CUB_dom"/>
</dbReference>
<evidence type="ECO:0000313" key="6">
    <source>
        <dbReference type="Proteomes" id="UP001163046"/>
    </source>
</evidence>
<keyword evidence="1" id="KW-0677">Repeat</keyword>
<keyword evidence="2" id="KW-1015">Disulfide bond</keyword>
<comment type="caution">
    <text evidence="3">Lacks conserved residue(s) required for the propagation of feature annotation.</text>
</comment>
<evidence type="ECO:0000256" key="3">
    <source>
        <dbReference type="PROSITE-ProRule" id="PRU00059"/>
    </source>
</evidence>
<dbReference type="Pfam" id="PF00431">
    <property type="entry name" value="CUB"/>
    <property type="match status" value="1"/>
</dbReference>
<dbReference type="Gene3D" id="2.60.120.290">
    <property type="entry name" value="Spermadhesin, CUB domain"/>
    <property type="match status" value="1"/>
</dbReference>
<comment type="caution">
    <text evidence="5">The sequence shown here is derived from an EMBL/GenBank/DDBJ whole genome shotgun (WGS) entry which is preliminary data.</text>
</comment>
<dbReference type="PROSITE" id="PS01180">
    <property type="entry name" value="CUB"/>
    <property type="match status" value="1"/>
</dbReference>
<reference evidence="5" key="1">
    <citation type="submission" date="2023-01" db="EMBL/GenBank/DDBJ databases">
        <title>Genome assembly of the deep-sea coral Lophelia pertusa.</title>
        <authorList>
            <person name="Herrera S."/>
            <person name="Cordes E."/>
        </authorList>
    </citation>
    <scope>NUCLEOTIDE SEQUENCE</scope>
    <source>
        <strain evidence="5">USNM1676648</strain>
        <tissue evidence="5">Polyp</tissue>
    </source>
</reference>
<dbReference type="CDD" id="cd00041">
    <property type="entry name" value="CUB"/>
    <property type="match status" value="1"/>
</dbReference>
<gene>
    <name evidence="5" type="ORF">OS493_040338</name>
</gene>
<accession>A0A9W9Y6H3</accession>
<dbReference type="AlphaFoldDB" id="A0A9W9Y6H3"/>
<keyword evidence="6" id="KW-1185">Reference proteome</keyword>
<dbReference type="InterPro" id="IPR035914">
    <property type="entry name" value="Sperma_CUB_dom_sf"/>
</dbReference>
<evidence type="ECO:0000256" key="1">
    <source>
        <dbReference type="ARBA" id="ARBA00022737"/>
    </source>
</evidence>
<evidence type="ECO:0000256" key="2">
    <source>
        <dbReference type="ARBA" id="ARBA00023157"/>
    </source>
</evidence>
<organism evidence="5 6">
    <name type="scientific">Desmophyllum pertusum</name>
    <dbReference type="NCBI Taxonomy" id="174260"/>
    <lineage>
        <taxon>Eukaryota</taxon>
        <taxon>Metazoa</taxon>
        <taxon>Cnidaria</taxon>
        <taxon>Anthozoa</taxon>
        <taxon>Hexacorallia</taxon>
        <taxon>Scleractinia</taxon>
        <taxon>Caryophylliina</taxon>
        <taxon>Caryophylliidae</taxon>
        <taxon>Desmophyllum</taxon>
    </lineage>
</organism>
<feature type="non-terminal residue" evidence="5">
    <location>
        <position position="1"/>
    </location>
</feature>
<dbReference type="EMBL" id="MU828123">
    <property type="protein sequence ID" value="KAJ7309263.1"/>
    <property type="molecule type" value="Genomic_DNA"/>
</dbReference>
<dbReference type="SUPFAM" id="SSF49854">
    <property type="entry name" value="Spermadhesin, CUB domain"/>
    <property type="match status" value="1"/>
</dbReference>